<proteinExistence type="predicted"/>
<comment type="caution">
    <text evidence="1">The sequence shown here is derived from an EMBL/GenBank/DDBJ whole genome shotgun (WGS) entry which is preliminary data.</text>
</comment>
<dbReference type="EMBL" id="JADCNM010000009">
    <property type="protein sequence ID" value="KAG0468054.1"/>
    <property type="molecule type" value="Genomic_DNA"/>
</dbReference>
<gene>
    <name evidence="1" type="ORF">HPP92_017382</name>
</gene>
<dbReference type="GO" id="GO:0016491">
    <property type="term" value="F:oxidoreductase activity"/>
    <property type="evidence" value="ECO:0007669"/>
    <property type="project" value="InterPro"/>
</dbReference>
<evidence type="ECO:0000313" key="2">
    <source>
        <dbReference type="Proteomes" id="UP000639772"/>
    </source>
</evidence>
<dbReference type="OrthoDB" id="416253at2759"/>
<dbReference type="SUPFAM" id="SSF51430">
    <property type="entry name" value="NAD(P)-linked oxidoreductase"/>
    <property type="match status" value="1"/>
</dbReference>
<evidence type="ECO:0000313" key="1">
    <source>
        <dbReference type="EMBL" id="KAG0468054.1"/>
    </source>
</evidence>
<reference evidence="1 2" key="1">
    <citation type="journal article" date="2020" name="Nat. Food">
        <title>A phased Vanilla planifolia genome enables genetic improvement of flavour and production.</title>
        <authorList>
            <person name="Hasing T."/>
            <person name="Tang H."/>
            <person name="Brym M."/>
            <person name="Khazi F."/>
            <person name="Huang T."/>
            <person name="Chambers A.H."/>
        </authorList>
    </citation>
    <scope>NUCLEOTIDE SEQUENCE [LARGE SCALE GENOMIC DNA]</scope>
    <source>
        <tissue evidence="1">Leaf</tissue>
    </source>
</reference>
<dbReference type="PANTHER" id="PTHR11732">
    <property type="entry name" value="ALDO/KETO REDUCTASE"/>
    <property type="match status" value="1"/>
</dbReference>
<dbReference type="PROSITE" id="PS00062">
    <property type="entry name" value="ALDOKETO_REDUCTASE_2"/>
    <property type="match status" value="1"/>
</dbReference>
<dbReference type="AlphaFoldDB" id="A0A835ULW4"/>
<dbReference type="InterPro" id="IPR018170">
    <property type="entry name" value="Aldo/ket_reductase_CS"/>
</dbReference>
<accession>A0A835ULW4</accession>
<protein>
    <submittedName>
        <fullName evidence="1">Uncharacterized protein</fullName>
    </submittedName>
</protein>
<dbReference type="InterPro" id="IPR036812">
    <property type="entry name" value="NAD(P)_OxRdtase_dom_sf"/>
</dbReference>
<name>A0A835ULW4_VANPL</name>
<dbReference type="Gene3D" id="3.20.20.100">
    <property type="entry name" value="NADP-dependent oxidoreductase domain"/>
    <property type="match status" value="2"/>
</dbReference>
<dbReference type="InterPro" id="IPR020471">
    <property type="entry name" value="AKR"/>
</dbReference>
<organism evidence="1 2">
    <name type="scientific">Vanilla planifolia</name>
    <name type="common">Vanilla</name>
    <dbReference type="NCBI Taxonomy" id="51239"/>
    <lineage>
        <taxon>Eukaryota</taxon>
        <taxon>Viridiplantae</taxon>
        <taxon>Streptophyta</taxon>
        <taxon>Embryophyta</taxon>
        <taxon>Tracheophyta</taxon>
        <taxon>Spermatophyta</taxon>
        <taxon>Magnoliopsida</taxon>
        <taxon>Liliopsida</taxon>
        <taxon>Asparagales</taxon>
        <taxon>Orchidaceae</taxon>
        <taxon>Vanilloideae</taxon>
        <taxon>Vanilleae</taxon>
        <taxon>Vanilla</taxon>
    </lineage>
</organism>
<sequence>MEKLVRDGLVKNIGVCNFTTKKMEKRLGFAQIMPLVFHDPRQVLNKLTLPRGTSLILKSMKAKRIHENPHVFGWELIRDDFQILSSISEQLVMQNGLALLKTP</sequence>
<dbReference type="Proteomes" id="UP000639772">
    <property type="component" value="Chromosome 9"/>
</dbReference>